<dbReference type="EMBL" id="CP059851">
    <property type="protein sequence ID" value="QMW23033.1"/>
    <property type="molecule type" value="Genomic_DNA"/>
</dbReference>
<proteinExistence type="predicted"/>
<keyword evidence="1" id="KW-0732">Signal</keyword>
<gene>
    <name evidence="2" type="ORF">H3309_00510</name>
</gene>
<dbReference type="RefSeq" id="WP_182296481.1">
    <property type="nucleotide sequence ID" value="NZ_CP059851.1"/>
</dbReference>
<keyword evidence="3" id="KW-1185">Reference proteome</keyword>
<reference evidence="2 3" key="1">
    <citation type="submission" date="2020-07" db="EMBL/GenBank/DDBJ databases">
        <title>Complete genome sequence for Sandaracinobacter sp. M6.</title>
        <authorList>
            <person name="Tang Y."/>
            <person name="Liu Q."/>
            <person name="Guo Z."/>
            <person name="Lei P."/>
            <person name="Huang B."/>
        </authorList>
    </citation>
    <scope>NUCLEOTIDE SEQUENCE [LARGE SCALE GENOMIC DNA]</scope>
    <source>
        <strain evidence="2 3">M6</strain>
    </source>
</reference>
<protein>
    <submittedName>
        <fullName evidence="2">Transporter</fullName>
    </submittedName>
</protein>
<name>A0A7G5II41_9SPHN</name>
<sequence length="318" mass="34468">MMSNRSSKGARLLAWAAAGLAATGLSGAVHAGEGGGSAYLQGTYGDFGAAVAQPKGVYILVDNFYYTARAKVPLLGQAITARLDQQLYASNVKLAWQTDATIFGGRYSATAVIPVIYDVNLRGSLSGIPVLRRGNVAGVGDIFLIPIQLNWKEGNHHITAAAGVVIPTGRYRPDAILNLSRNYWSIDPTVSYTYLDEEKGRDLSFTAGILFNFKNPDTQYKTGEEFHLDFNLGQYFSEHVGVGVTGYWYEQISSDSGKLPFYARNGFKGSGIGVGPSAFGSFDIGKQNIFVIGKMIFDVHNKQRLKGDIYMLSIGTKF</sequence>
<dbReference type="Pfam" id="PF13557">
    <property type="entry name" value="Phenol_MetA_deg"/>
    <property type="match status" value="1"/>
</dbReference>
<dbReference type="Proteomes" id="UP000515292">
    <property type="component" value="Chromosome"/>
</dbReference>
<evidence type="ECO:0000313" key="3">
    <source>
        <dbReference type="Proteomes" id="UP000515292"/>
    </source>
</evidence>
<dbReference type="KEGG" id="sand:H3309_00510"/>
<feature type="chain" id="PRO_5028871950" evidence="1">
    <location>
        <begin position="32"/>
        <end position="318"/>
    </location>
</feature>
<dbReference type="InterPro" id="IPR025737">
    <property type="entry name" value="FApF"/>
</dbReference>
<organism evidence="2 3">
    <name type="scientific">Sandaracinobacteroides saxicola</name>
    <dbReference type="NCBI Taxonomy" id="2759707"/>
    <lineage>
        <taxon>Bacteria</taxon>
        <taxon>Pseudomonadati</taxon>
        <taxon>Pseudomonadota</taxon>
        <taxon>Alphaproteobacteria</taxon>
        <taxon>Sphingomonadales</taxon>
        <taxon>Sphingosinicellaceae</taxon>
        <taxon>Sandaracinobacteroides</taxon>
    </lineage>
</organism>
<accession>A0A7G5II41</accession>
<evidence type="ECO:0000256" key="1">
    <source>
        <dbReference type="SAM" id="SignalP"/>
    </source>
</evidence>
<feature type="signal peptide" evidence="1">
    <location>
        <begin position="1"/>
        <end position="31"/>
    </location>
</feature>
<dbReference type="AlphaFoldDB" id="A0A7G5II41"/>
<evidence type="ECO:0000313" key="2">
    <source>
        <dbReference type="EMBL" id="QMW23033.1"/>
    </source>
</evidence>